<keyword evidence="1" id="KW-0472">Membrane</keyword>
<protein>
    <submittedName>
        <fullName evidence="2">Uncharacterized protein</fullName>
    </submittedName>
</protein>
<evidence type="ECO:0000313" key="2">
    <source>
        <dbReference type="EMBL" id="THG17754.1"/>
    </source>
</evidence>
<dbReference type="AlphaFoldDB" id="A0A4S4ENC5"/>
<keyword evidence="3" id="KW-1185">Reference proteome</keyword>
<keyword evidence="1" id="KW-1133">Transmembrane helix</keyword>
<dbReference type="Proteomes" id="UP000306102">
    <property type="component" value="Unassembled WGS sequence"/>
</dbReference>
<dbReference type="PANTHER" id="PTHR31170:SF17">
    <property type="match status" value="1"/>
</dbReference>
<proteinExistence type="predicted"/>
<evidence type="ECO:0000313" key="3">
    <source>
        <dbReference type="Proteomes" id="UP000306102"/>
    </source>
</evidence>
<keyword evidence="1" id="KW-0812">Transmembrane</keyword>
<dbReference type="PANTHER" id="PTHR31170">
    <property type="entry name" value="BNAC04G53230D PROTEIN"/>
    <property type="match status" value="1"/>
</dbReference>
<name>A0A4S4ENC5_CAMSN</name>
<feature type="transmembrane region" description="Helical" evidence="1">
    <location>
        <begin position="410"/>
        <end position="437"/>
    </location>
</feature>
<sequence>MVPNSRVEDHVSVHLDNKLTHLSHRHCECNIYRVYDRLRRQNEKAYEPEILAIGPYHHHKANIVMEEHKLWNLQQLLKRRNETSVDRYIVAMRDLQERARRCYADFVSLNEDEFVVMMLLDSCFIIELFRKFTITSMQDVHDPLFKMEWIHHIIWRDLLLFENQLPFFILVQMFEMTKIPDPRDNIIDLAMQYYSCTREYYYYSIWPSPEKISTPSSLVLPHDVKHVLDLAHLVTSHSFAKLLAERNYGKKKKRWEFIHCATELHEAGIRFKKANHSTPLLDIKFENGTLQIPQFTVEEKTECLFRNIIAHEQHLQDPNPKYVTDYLTFMFCLINSSKDVSLLHRNGIINNMLGDDDAICAMFTKASTCVFVSRDGFCYSEVFNDINEHCRRRRNIWTAKLRHNYFSSPWTIISFLGAVVLLLLTSTQTVFTMFPFFHKSFLS</sequence>
<comment type="caution">
    <text evidence="2">The sequence shown here is derived from an EMBL/GenBank/DDBJ whole genome shotgun (WGS) entry which is preliminary data.</text>
</comment>
<accession>A0A4S4ENC5</accession>
<evidence type="ECO:0000256" key="1">
    <source>
        <dbReference type="SAM" id="Phobius"/>
    </source>
</evidence>
<dbReference type="InterPro" id="IPR004158">
    <property type="entry name" value="DUF247_pln"/>
</dbReference>
<reference evidence="2 3" key="1">
    <citation type="journal article" date="2018" name="Proc. Natl. Acad. Sci. U.S.A.">
        <title>Draft genome sequence of Camellia sinensis var. sinensis provides insights into the evolution of the tea genome and tea quality.</title>
        <authorList>
            <person name="Wei C."/>
            <person name="Yang H."/>
            <person name="Wang S."/>
            <person name="Zhao J."/>
            <person name="Liu C."/>
            <person name="Gao L."/>
            <person name="Xia E."/>
            <person name="Lu Y."/>
            <person name="Tai Y."/>
            <person name="She G."/>
            <person name="Sun J."/>
            <person name="Cao H."/>
            <person name="Tong W."/>
            <person name="Gao Q."/>
            <person name="Li Y."/>
            <person name="Deng W."/>
            <person name="Jiang X."/>
            <person name="Wang W."/>
            <person name="Chen Q."/>
            <person name="Zhang S."/>
            <person name="Li H."/>
            <person name="Wu J."/>
            <person name="Wang P."/>
            <person name="Li P."/>
            <person name="Shi C."/>
            <person name="Zheng F."/>
            <person name="Jian J."/>
            <person name="Huang B."/>
            <person name="Shan D."/>
            <person name="Shi M."/>
            <person name="Fang C."/>
            <person name="Yue Y."/>
            <person name="Li F."/>
            <person name="Li D."/>
            <person name="Wei S."/>
            <person name="Han B."/>
            <person name="Jiang C."/>
            <person name="Yin Y."/>
            <person name="Xia T."/>
            <person name="Zhang Z."/>
            <person name="Bennetzen J.L."/>
            <person name="Zhao S."/>
            <person name="Wan X."/>
        </authorList>
    </citation>
    <scope>NUCLEOTIDE SEQUENCE [LARGE SCALE GENOMIC DNA]</scope>
    <source>
        <strain evidence="3">cv. Shuchazao</strain>
        <tissue evidence="2">Leaf</tissue>
    </source>
</reference>
<dbReference type="EMBL" id="SDRB02003451">
    <property type="protein sequence ID" value="THG17754.1"/>
    <property type="molecule type" value="Genomic_DNA"/>
</dbReference>
<dbReference type="STRING" id="542762.A0A4S4ENC5"/>
<gene>
    <name evidence="2" type="ORF">TEA_008513</name>
</gene>
<organism evidence="2 3">
    <name type="scientific">Camellia sinensis var. sinensis</name>
    <name type="common">China tea</name>
    <dbReference type="NCBI Taxonomy" id="542762"/>
    <lineage>
        <taxon>Eukaryota</taxon>
        <taxon>Viridiplantae</taxon>
        <taxon>Streptophyta</taxon>
        <taxon>Embryophyta</taxon>
        <taxon>Tracheophyta</taxon>
        <taxon>Spermatophyta</taxon>
        <taxon>Magnoliopsida</taxon>
        <taxon>eudicotyledons</taxon>
        <taxon>Gunneridae</taxon>
        <taxon>Pentapetalae</taxon>
        <taxon>asterids</taxon>
        <taxon>Ericales</taxon>
        <taxon>Theaceae</taxon>
        <taxon>Camellia</taxon>
    </lineage>
</organism>
<dbReference type="Pfam" id="PF03140">
    <property type="entry name" value="DUF247"/>
    <property type="match status" value="1"/>
</dbReference>